<dbReference type="AlphaFoldDB" id="A0AAV0FX36"/>
<dbReference type="Gene3D" id="3.30.70.330">
    <property type="match status" value="1"/>
</dbReference>
<gene>
    <name evidence="7" type="ORF">CEPIT_LOCUS21308</name>
    <name evidence="8" type="ORF">CEPIT_LOCUS38083</name>
</gene>
<feature type="compositionally biased region" description="Polar residues" evidence="5">
    <location>
        <begin position="91"/>
        <end position="113"/>
    </location>
</feature>
<evidence type="ECO:0000256" key="2">
    <source>
        <dbReference type="ARBA" id="ARBA00022884"/>
    </source>
</evidence>
<evidence type="ECO:0000256" key="4">
    <source>
        <dbReference type="PROSITE-ProRule" id="PRU00176"/>
    </source>
</evidence>
<dbReference type="EMBL" id="CAMAPF010001022">
    <property type="protein sequence ID" value="CAH9140097.1"/>
    <property type="molecule type" value="Genomic_DNA"/>
</dbReference>
<dbReference type="Proteomes" id="UP001152523">
    <property type="component" value="Unassembled WGS sequence"/>
</dbReference>
<evidence type="ECO:0000313" key="9">
    <source>
        <dbReference type="Proteomes" id="UP001152523"/>
    </source>
</evidence>
<evidence type="ECO:0000313" key="7">
    <source>
        <dbReference type="EMBL" id="CAH9115906.1"/>
    </source>
</evidence>
<comment type="caution">
    <text evidence="8">The sequence shown here is derived from an EMBL/GenBank/DDBJ whole genome shotgun (WGS) entry which is preliminary data.</text>
</comment>
<dbReference type="PROSITE" id="PS50102">
    <property type="entry name" value="RRM"/>
    <property type="match status" value="1"/>
</dbReference>
<evidence type="ECO:0000256" key="3">
    <source>
        <dbReference type="ARBA" id="ARBA00023242"/>
    </source>
</evidence>
<keyword evidence="3" id="KW-0539">Nucleus</keyword>
<dbReference type="SUPFAM" id="SSF54928">
    <property type="entry name" value="RNA-binding domain, RBD"/>
    <property type="match status" value="1"/>
</dbReference>
<name>A0AAV0FX36_9ASTE</name>
<dbReference type="InterPro" id="IPR052285">
    <property type="entry name" value="NEXT_complex_subunit"/>
</dbReference>
<dbReference type="PANTHER" id="PTHR13798:SF11">
    <property type="entry name" value="RNA-BINDING PROTEIN 7-RELATED"/>
    <property type="match status" value="1"/>
</dbReference>
<evidence type="ECO:0000256" key="5">
    <source>
        <dbReference type="SAM" id="MobiDB-lite"/>
    </source>
</evidence>
<dbReference type="Pfam" id="PF00076">
    <property type="entry name" value="RRM_1"/>
    <property type="match status" value="1"/>
</dbReference>
<dbReference type="EMBL" id="CAMAPF010000260">
    <property type="protein sequence ID" value="CAH9115906.1"/>
    <property type="molecule type" value="Genomic_DNA"/>
</dbReference>
<dbReference type="SMART" id="SM00360">
    <property type="entry name" value="RRM"/>
    <property type="match status" value="1"/>
</dbReference>
<dbReference type="PANTHER" id="PTHR13798">
    <property type="entry name" value="RNA BINDING MOTIF RBM PROTEIN -RELATED"/>
    <property type="match status" value="1"/>
</dbReference>
<protein>
    <recommendedName>
        <fullName evidence="6">RRM domain-containing protein</fullName>
    </recommendedName>
</protein>
<evidence type="ECO:0000256" key="1">
    <source>
        <dbReference type="ARBA" id="ARBA00004642"/>
    </source>
</evidence>
<dbReference type="InterPro" id="IPR012677">
    <property type="entry name" value="Nucleotide-bd_a/b_plait_sf"/>
</dbReference>
<proteinExistence type="predicted"/>
<reference evidence="8" key="1">
    <citation type="submission" date="2022-07" db="EMBL/GenBank/DDBJ databases">
        <authorList>
            <person name="Macas J."/>
            <person name="Novak P."/>
            <person name="Neumann P."/>
        </authorList>
    </citation>
    <scope>NUCLEOTIDE SEQUENCE</scope>
</reference>
<feature type="domain" description="RRM" evidence="6">
    <location>
        <begin position="7"/>
        <end position="86"/>
    </location>
</feature>
<comment type="subcellular location">
    <subcellularLocation>
        <location evidence="1">Nucleus</location>
        <location evidence="1">Nucleoplasm</location>
    </subcellularLocation>
</comment>
<keyword evidence="2 4" id="KW-0694">RNA-binding</keyword>
<organism evidence="8 9">
    <name type="scientific">Cuscuta epithymum</name>
    <dbReference type="NCBI Taxonomy" id="186058"/>
    <lineage>
        <taxon>Eukaryota</taxon>
        <taxon>Viridiplantae</taxon>
        <taxon>Streptophyta</taxon>
        <taxon>Embryophyta</taxon>
        <taxon>Tracheophyta</taxon>
        <taxon>Spermatophyta</taxon>
        <taxon>Magnoliopsida</taxon>
        <taxon>eudicotyledons</taxon>
        <taxon>Gunneridae</taxon>
        <taxon>Pentapetalae</taxon>
        <taxon>asterids</taxon>
        <taxon>lamiids</taxon>
        <taxon>Solanales</taxon>
        <taxon>Convolvulaceae</taxon>
        <taxon>Cuscuteae</taxon>
        <taxon>Cuscuta</taxon>
        <taxon>Cuscuta subgen. Cuscuta</taxon>
    </lineage>
</organism>
<sequence>MAENVNSTVYVGNLDEKVTDRVLYDILIQAGRVVDLYVPRDKDSDKPKGYAFAVYETEEIAEYAVKLFSGLVTLCNKTLKFAISGRDKQSKNSSTETPPALNSSVRQRMQSVSPYDKDKEISPYSLSFPAPFRFSEHQPSYPKVPPGVPLHQHNGYRSHSDGYRSHYDGTTYENSGRVFGAALDSITPSRLGRFDARNSKNYYSPY</sequence>
<evidence type="ECO:0000313" key="8">
    <source>
        <dbReference type="EMBL" id="CAH9140097.1"/>
    </source>
</evidence>
<keyword evidence="9" id="KW-1185">Reference proteome</keyword>
<dbReference type="InterPro" id="IPR000504">
    <property type="entry name" value="RRM_dom"/>
</dbReference>
<evidence type="ECO:0000259" key="6">
    <source>
        <dbReference type="PROSITE" id="PS50102"/>
    </source>
</evidence>
<dbReference type="InterPro" id="IPR035979">
    <property type="entry name" value="RBD_domain_sf"/>
</dbReference>
<dbReference type="GO" id="GO:0005654">
    <property type="term" value="C:nucleoplasm"/>
    <property type="evidence" value="ECO:0007669"/>
    <property type="project" value="UniProtKB-SubCell"/>
</dbReference>
<feature type="region of interest" description="Disordered" evidence="5">
    <location>
        <begin position="85"/>
        <end position="117"/>
    </location>
</feature>
<accession>A0AAV0FX36</accession>
<dbReference type="GO" id="GO:0003723">
    <property type="term" value="F:RNA binding"/>
    <property type="evidence" value="ECO:0007669"/>
    <property type="project" value="UniProtKB-UniRule"/>
</dbReference>